<comment type="similarity">
    <text evidence="2 11">Belongs to the guanylate kinase family.</text>
</comment>
<evidence type="ECO:0000313" key="15">
    <source>
        <dbReference type="Proteomes" id="UP001501803"/>
    </source>
</evidence>
<dbReference type="InterPro" id="IPR027417">
    <property type="entry name" value="P-loop_NTPase"/>
</dbReference>
<comment type="function">
    <text evidence="1 11">Essential for recycling GMP and indirectly, cGMP.</text>
</comment>
<evidence type="ECO:0000256" key="12">
    <source>
        <dbReference type="SAM" id="MobiDB-lite"/>
    </source>
</evidence>
<evidence type="ECO:0000256" key="9">
    <source>
        <dbReference type="ARBA" id="ARBA00030128"/>
    </source>
</evidence>
<keyword evidence="15" id="KW-1185">Reference proteome</keyword>
<dbReference type="SUPFAM" id="SSF46946">
    <property type="entry name" value="S13-like H2TH domain"/>
    <property type="match status" value="1"/>
</dbReference>
<evidence type="ECO:0000256" key="4">
    <source>
        <dbReference type="ARBA" id="ARBA00016296"/>
    </source>
</evidence>
<dbReference type="InterPro" id="IPR020590">
    <property type="entry name" value="Guanylate_kinase_CS"/>
</dbReference>
<keyword evidence="5 11" id="KW-0808">Transferase</keyword>
<dbReference type="InterPro" id="IPR055201">
    <property type="entry name" value="IHF-like_H2TH"/>
</dbReference>
<dbReference type="EC" id="2.7.4.8" evidence="3 11"/>
<dbReference type="InterPro" id="IPR008145">
    <property type="entry name" value="GK/Ca_channel_bsu"/>
</dbReference>
<dbReference type="SMART" id="SM00072">
    <property type="entry name" value="GuKc"/>
    <property type="match status" value="1"/>
</dbReference>
<sequence length="325" mass="35028">MADKHSTPPDVDRVAASRAAVAARRARAAVKAAVAARERTPLEVLAAATAEPNGVEGRLRVTELLTSIPAIGVTKMQRIMQQQGISPSKRLGGLGSHQRVRLHDFLAGLESSRRSTTAQRSASKSASATDAKEAAAESGLIVLAGPTAVGKGTVAGYIRENYPDVLLSVSATTRTPRPGEVEGVSYFFVDDAEFDRMVEAGELLEWATVHNAFRYGTPRKPVEEAIAAGNSVLLEIDLQGARSVRSAMPEAKLVFLLPPSWEELVRRLIGRGTEDSAEQTRRLDTARRELAAQNEFDYRVVNHTVADAAREVVDLMQIPTDSARP</sequence>
<dbReference type="CDD" id="cd00071">
    <property type="entry name" value="GMPK"/>
    <property type="match status" value="1"/>
</dbReference>
<protein>
    <recommendedName>
        <fullName evidence="4 11">Guanylate kinase</fullName>
        <ecNumber evidence="3 11">2.7.4.8</ecNumber>
    </recommendedName>
    <alternativeName>
        <fullName evidence="9 11">GMP kinase</fullName>
    </alternativeName>
</protein>
<dbReference type="PANTHER" id="PTHR23117">
    <property type="entry name" value="GUANYLATE KINASE-RELATED"/>
    <property type="match status" value="1"/>
</dbReference>
<proteinExistence type="inferred from homology"/>
<dbReference type="InterPro" id="IPR017665">
    <property type="entry name" value="Guanylate_kinase"/>
</dbReference>
<evidence type="ECO:0000256" key="1">
    <source>
        <dbReference type="ARBA" id="ARBA00003531"/>
    </source>
</evidence>
<dbReference type="RefSeq" id="WP_345062485.1">
    <property type="nucleotide sequence ID" value="NZ_BAABCN010000002.1"/>
</dbReference>
<organism evidence="14 15">
    <name type="scientific">Leifsonia kafniensis</name>
    <dbReference type="NCBI Taxonomy" id="475957"/>
    <lineage>
        <taxon>Bacteria</taxon>
        <taxon>Bacillati</taxon>
        <taxon>Actinomycetota</taxon>
        <taxon>Actinomycetes</taxon>
        <taxon>Micrococcales</taxon>
        <taxon>Microbacteriaceae</taxon>
        <taxon>Leifsonia</taxon>
    </lineage>
</organism>
<dbReference type="Gene3D" id="3.30.63.10">
    <property type="entry name" value="Guanylate Kinase phosphate binding domain"/>
    <property type="match status" value="1"/>
</dbReference>
<dbReference type="NCBIfam" id="TIGR03263">
    <property type="entry name" value="guanyl_kin"/>
    <property type="match status" value="1"/>
</dbReference>
<dbReference type="InterPro" id="IPR047806">
    <property type="entry name" value="IHF_actinobact"/>
</dbReference>
<evidence type="ECO:0000256" key="10">
    <source>
        <dbReference type="ARBA" id="ARBA00048594"/>
    </source>
</evidence>
<dbReference type="SUPFAM" id="SSF52540">
    <property type="entry name" value="P-loop containing nucleoside triphosphate hydrolases"/>
    <property type="match status" value="1"/>
</dbReference>
<comment type="subcellular location">
    <subcellularLocation>
        <location evidence="11">Cytoplasm</location>
    </subcellularLocation>
</comment>
<feature type="domain" description="Guanylate kinase-like" evidence="13">
    <location>
        <begin position="138"/>
        <end position="317"/>
    </location>
</feature>
<dbReference type="Proteomes" id="UP001501803">
    <property type="component" value="Unassembled WGS sequence"/>
</dbReference>
<dbReference type="HAMAP" id="MF_00328">
    <property type="entry name" value="Guanylate_kinase"/>
    <property type="match status" value="1"/>
</dbReference>
<dbReference type="PANTHER" id="PTHR23117:SF13">
    <property type="entry name" value="GUANYLATE KINASE"/>
    <property type="match status" value="1"/>
</dbReference>
<comment type="caution">
    <text evidence="14">The sequence shown here is derived from an EMBL/GenBank/DDBJ whole genome shotgun (WGS) entry which is preliminary data.</text>
</comment>
<evidence type="ECO:0000256" key="3">
    <source>
        <dbReference type="ARBA" id="ARBA00012961"/>
    </source>
</evidence>
<keyword evidence="7 11" id="KW-0418">Kinase</keyword>
<evidence type="ECO:0000256" key="2">
    <source>
        <dbReference type="ARBA" id="ARBA00005790"/>
    </source>
</evidence>
<feature type="compositionally biased region" description="Low complexity" evidence="12">
    <location>
        <begin position="114"/>
        <end position="129"/>
    </location>
</feature>
<keyword evidence="8 11" id="KW-0067">ATP-binding</keyword>
<evidence type="ECO:0000256" key="6">
    <source>
        <dbReference type="ARBA" id="ARBA00022741"/>
    </source>
</evidence>
<dbReference type="Gene3D" id="3.40.50.300">
    <property type="entry name" value="P-loop containing nucleotide triphosphate hydrolases"/>
    <property type="match status" value="1"/>
</dbReference>
<keyword evidence="6 11" id="KW-0547">Nucleotide-binding</keyword>
<dbReference type="InterPro" id="IPR010979">
    <property type="entry name" value="Ribosomal_uS13-like_H2TH"/>
</dbReference>
<dbReference type="PROSITE" id="PS00856">
    <property type="entry name" value="GUANYLATE_KINASE_1"/>
    <property type="match status" value="1"/>
</dbReference>
<evidence type="ECO:0000256" key="7">
    <source>
        <dbReference type="ARBA" id="ARBA00022777"/>
    </source>
</evidence>
<name>A0ABP7K7X6_9MICO</name>
<comment type="catalytic activity">
    <reaction evidence="10 11">
        <text>GMP + ATP = GDP + ADP</text>
        <dbReference type="Rhea" id="RHEA:20780"/>
        <dbReference type="ChEBI" id="CHEBI:30616"/>
        <dbReference type="ChEBI" id="CHEBI:58115"/>
        <dbReference type="ChEBI" id="CHEBI:58189"/>
        <dbReference type="ChEBI" id="CHEBI:456216"/>
        <dbReference type="EC" id="2.7.4.8"/>
    </reaction>
</comment>
<dbReference type="EMBL" id="BAABCN010000002">
    <property type="protein sequence ID" value="GAA3866711.1"/>
    <property type="molecule type" value="Genomic_DNA"/>
</dbReference>
<dbReference type="NCBIfam" id="NF041260">
    <property type="entry name" value="actino_IHF"/>
    <property type="match status" value="1"/>
</dbReference>
<feature type="binding site" evidence="11">
    <location>
        <begin position="145"/>
        <end position="152"/>
    </location>
    <ligand>
        <name>ATP</name>
        <dbReference type="ChEBI" id="CHEBI:30616"/>
    </ligand>
</feature>
<dbReference type="PROSITE" id="PS50052">
    <property type="entry name" value="GUANYLATE_KINASE_2"/>
    <property type="match status" value="1"/>
</dbReference>
<reference evidence="15" key="1">
    <citation type="journal article" date="2019" name="Int. J. Syst. Evol. Microbiol.">
        <title>The Global Catalogue of Microorganisms (GCM) 10K type strain sequencing project: providing services to taxonomists for standard genome sequencing and annotation.</title>
        <authorList>
            <consortium name="The Broad Institute Genomics Platform"/>
            <consortium name="The Broad Institute Genome Sequencing Center for Infectious Disease"/>
            <person name="Wu L."/>
            <person name="Ma J."/>
        </authorList>
    </citation>
    <scope>NUCLEOTIDE SEQUENCE [LARGE SCALE GENOMIC DNA]</scope>
    <source>
        <strain evidence="15">JCM 17021</strain>
    </source>
</reference>
<accession>A0ABP7K7X6</accession>
<dbReference type="Gene3D" id="1.10.8.50">
    <property type="match status" value="1"/>
</dbReference>
<gene>
    <name evidence="11" type="primary">gmk</name>
    <name evidence="14" type="ORF">GCM10022381_07890</name>
</gene>
<evidence type="ECO:0000313" key="14">
    <source>
        <dbReference type="EMBL" id="GAA3866711.1"/>
    </source>
</evidence>
<keyword evidence="11" id="KW-0963">Cytoplasm</keyword>
<evidence type="ECO:0000259" key="13">
    <source>
        <dbReference type="PROSITE" id="PS50052"/>
    </source>
</evidence>
<dbReference type="InterPro" id="IPR008144">
    <property type="entry name" value="Guanylate_kin-like_dom"/>
</dbReference>
<dbReference type="Pfam" id="PF00625">
    <property type="entry name" value="Guanylate_kin"/>
    <property type="match status" value="1"/>
</dbReference>
<evidence type="ECO:0000256" key="5">
    <source>
        <dbReference type="ARBA" id="ARBA00022679"/>
    </source>
</evidence>
<evidence type="ECO:0000256" key="8">
    <source>
        <dbReference type="ARBA" id="ARBA00022840"/>
    </source>
</evidence>
<evidence type="ECO:0000256" key="11">
    <source>
        <dbReference type="HAMAP-Rule" id="MF_00328"/>
    </source>
</evidence>
<feature type="region of interest" description="Disordered" evidence="12">
    <location>
        <begin position="111"/>
        <end position="130"/>
    </location>
</feature>
<dbReference type="Pfam" id="PF22525">
    <property type="entry name" value="H2TH_5"/>
    <property type="match status" value="1"/>
</dbReference>